<protein>
    <submittedName>
        <fullName evidence="1">Uncharacterized protein</fullName>
    </submittedName>
</protein>
<dbReference type="AlphaFoldDB" id="A0A0B6XYU8"/>
<evidence type="ECO:0000313" key="1">
    <source>
        <dbReference type="EMBL" id="CEK49257.1"/>
    </source>
</evidence>
<accession>A0A0B6XYU8</accession>
<gene>
    <name evidence="1" type="primary">ORF7034</name>
</gene>
<feature type="non-terminal residue" evidence="1">
    <location>
        <position position="66"/>
    </location>
</feature>
<name>A0A0B6XYU8_9EUPU</name>
<organism evidence="1">
    <name type="scientific">Arion vulgaris</name>
    <dbReference type="NCBI Taxonomy" id="1028688"/>
    <lineage>
        <taxon>Eukaryota</taxon>
        <taxon>Metazoa</taxon>
        <taxon>Spiralia</taxon>
        <taxon>Lophotrochozoa</taxon>
        <taxon>Mollusca</taxon>
        <taxon>Gastropoda</taxon>
        <taxon>Heterobranchia</taxon>
        <taxon>Euthyneura</taxon>
        <taxon>Panpulmonata</taxon>
        <taxon>Eupulmonata</taxon>
        <taxon>Stylommatophora</taxon>
        <taxon>Helicina</taxon>
        <taxon>Arionoidea</taxon>
        <taxon>Arionidae</taxon>
        <taxon>Arion</taxon>
    </lineage>
</organism>
<dbReference type="EMBL" id="HACG01002392">
    <property type="protein sequence ID" value="CEK49257.1"/>
    <property type="molecule type" value="Transcribed_RNA"/>
</dbReference>
<reference evidence="1" key="1">
    <citation type="submission" date="2014-12" db="EMBL/GenBank/DDBJ databases">
        <title>Insight into the proteome of Arion vulgaris.</title>
        <authorList>
            <person name="Aradska J."/>
            <person name="Bulat T."/>
            <person name="Smidak R."/>
            <person name="Sarate P."/>
            <person name="Gangsoo J."/>
            <person name="Sialana F."/>
            <person name="Bilban M."/>
            <person name="Lubec G."/>
        </authorList>
    </citation>
    <scope>NUCLEOTIDE SEQUENCE</scope>
    <source>
        <tissue evidence="1">Skin</tissue>
    </source>
</reference>
<proteinExistence type="predicted"/>
<sequence length="66" mass="7793">MQRHFRTRNKLRITTTKKSNADIDLIINHPPVLRIHHNHHLCRNASFNDDLVQPFIFSTISQFSLS</sequence>